<evidence type="ECO:0000256" key="1">
    <source>
        <dbReference type="ARBA" id="ARBA00007452"/>
    </source>
</evidence>
<dbReference type="InterPro" id="IPR037278">
    <property type="entry name" value="ARFGAP/RecO"/>
</dbReference>
<dbReference type="InterPro" id="IPR012340">
    <property type="entry name" value="NA-bd_OB-fold"/>
</dbReference>
<keyword evidence="4 7" id="KW-0233">DNA recombination</keyword>
<dbReference type="GO" id="GO:0043590">
    <property type="term" value="C:bacterial nucleoid"/>
    <property type="evidence" value="ECO:0007669"/>
    <property type="project" value="TreeGrafter"/>
</dbReference>
<dbReference type="PANTHER" id="PTHR33991">
    <property type="entry name" value="DNA REPAIR PROTEIN RECO"/>
    <property type="match status" value="1"/>
</dbReference>
<dbReference type="SUPFAM" id="SSF50249">
    <property type="entry name" value="Nucleic acid-binding proteins"/>
    <property type="match status" value="1"/>
</dbReference>
<dbReference type="InterPro" id="IPR022572">
    <property type="entry name" value="DNA_rep/recomb_RecO_N"/>
</dbReference>
<dbReference type="Pfam" id="PF11967">
    <property type="entry name" value="RecO_N"/>
    <property type="match status" value="1"/>
</dbReference>
<proteinExistence type="inferred from homology"/>
<dbReference type="Gene3D" id="2.40.50.140">
    <property type="entry name" value="Nucleic acid-binding proteins"/>
    <property type="match status" value="1"/>
</dbReference>
<keyword evidence="5 7" id="KW-0234">DNA repair</keyword>
<evidence type="ECO:0000256" key="4">
    <source>
        <dbReference type="ARBA" id="ARBA00023172"/>
    </source>
</evidence>
<dbReference type="SUPFAM" id="SSF57863">
    <property type="entry name" value="ArfGap/RecO-like zinc finger"/>
    <property type="match status" value="1"/>
</dbReference>
<dbReference type="NCBIfam" id="TIGR00613">
    <property type="entry name" value="reco"/>
    <property type="match status" value="1"/>
</dbReference>
<dbReference type="PANTHER" id="PTHR33991:SF1">
    <property type="entry name" value="DNA REPAIR PROTEIN RECO"/>
    <property type="match status" value="1"/>
</dbReference>
<evidence type="ECO:0000259" key="8">
    <source>
        <dbReference type="Pfam" id="PF11967"/>
    </source>
</evidence>
<dbReference type="Pfam" id="PF02565">
    <property type="entry name" value="RecO_C"/>
    <property type="match status" value="1"/>
</dbReference>
<dbReference type="AlphaFoldDB" id="A0A2H0YMJ1"/>
<dbReference type="InterPro" id="IPR042242">
    <property type="entry name" value="RecO_C"/>
</dbReference>
<reference evidence="10" key="1">
    <citation type="submission" date="2017-09" db="EMBL/GenBank/DDBJ databases">
        <title>Depth-based differentiation of microbial function through sediment-hosted aquifers and enrichment of novel symbionts in the deep terrestrial subsurface.</title>
        <authorList>
            <person name="Probst A.J."/>
            <person name="Ladd B."/>
            <person name="Jarett J.K."/>
            <person name="Geller-Mcgrath D.E."/>
            <person name="Sieber C.M.K."/>
            <person name="Emerson J.B."/>
            <person name="Anantharaman K."/>
            <person name="Thomas B.C."/>
            <person name="Malmstrom R."/>
            <person name="Stieglmeier M."/>
            <person name="Klingl A."/>
            <person name="Woyke T."/>
            <person name="Ryan C.M."/>
            <person name="Banfield J.F."/>
        </authorList>
    </citation>
    <scope>NUCLEOTIDE SEQUENCE [LARGE SCALE GENOMIC DNA]</scope>
</reference>
<evidence type="ECO:0000256" key="6">
    <source>
        <dbReference type="ARBA" id="ARBA00033409"/>
    </source>
</evidence>
<dbReference type="Gene3D" id="1.20.1440.120">
    <property type="entry name" value="Recombination protein O, C-terminal domain"/>
    <property type="match status" value="1"/>
</dbReference>
<name>A0A2H0YMJ1_9BACT</name>
<organism evidence="9 10">
    <name type="scientific">Candidatus Nealsonbacteria bacterium CG08_land_8_20_14_0_20_38_20</name>
    <dbReference type="NCBI Taxonomy" id="1974705"/>
    <lineage>
        <taxon>Bacteria</taxon>
        <taxon>Candidatus Nealsoniibacteriota</taxon>
    </lineage>
</organism>
<evidence type="ECO:0000256" key="5">
    <source>
        <dbReference type="ARBA" id="ARBA00023204"/>
    </source>
</evidence>
<keyword evidence="3 7" id="KW-0227">DNA damage</keyword>
<feature type="domain" description="DNA replication/recombination mediator RecO N-terminal" evidence="8">
    <location>
        <begin position="4"/>
        <end position="79"/>
    </location>
</feature>
<accession>A0A2H0YMJ1</accession>
<evidence type="ECO:0000256" key="2">
    <source>
        <dbReference type="ARBA" id="ARBA00021310"/>
    </source>
</evidence>
<evidence type="ECO:0000313" key="10">
    <source>
        <dbReference type="Proteomes" id="UP000230088"/>
    </source>
</evidence>
<sequence>MFIRYRTKGIFIKKEDRGEADQLFTIYTGGFGKLKVLGKGIRKIKSKLRSGAEIFFLSEIEFIQGKNYKTMTDAILLEKFSDMRDNLKRLAIACRISEVLDSLVRGQEVDQEIWQLLNESFEKLNNLKIENSLKIVYYYFLWNLFSILGYNAELYNCVLCRKKLVPNKLYFSPQEGGAICEKCFQKTNPVVDFGHPDEVGIIRPSPVVEFGQVSRRKRDTYNAKGSPNFTTGPSRSKIHYGAKKIEPEVIKILRLIIKRDWKILSKLKMEEDLKKSLKFVSENQLFHLTSNLTGVGPPSS</sequence>
<comment type="caution">
    <text evidence="9">The sequence shown here is derived from an EMBL/GenBank/DDBJ whole genome shotgun (WGS) entry which is preliminary data.</text>
</comment>
<gene>
    <name evidence="7 9" type="primary">recO</name>
    <name evidence="9" type="ORF">COT33_01850</name>
</gene>
<dbReference type="Proteomes" id="UP000230088">
    <property type="component" value="Unassembled WGS sequence"/>
</dbReference>
<comment type="similarity">
    <text evidence="1 7">Belongs to the RecO family.</text>
</comment>
<dbReference type="EMBL" id="PEYD01000036">
    <property type="protein sequence ID" value="PIS39469.1"/>
    <property type="molecule type" value="Genomic_DNA"/>
</dbReference>
<protein>
    <recommendedName>
        <fullName evidence="2 7">DNA repair protein RecO</fullName>
    </recommendedName>
    <alternativeName>
        <fullName evidence="6 7">Recombination protein O</fullName>
    </alternativeName>
</protein>
<dbReference type="InterPro" id="IPR003717">
    <property type="entry name" value="RecO"/>
</dbReference>
<dbReference type="GO" id="GO:0006302">
    <property type="term" value="P:double-strand break repair"/>
    <property type="evidence" value="ECO:0007669"/>
    <property type="project" value="TreeGrafter"/>
</dbReference>
<dbReference type="HAMAP" id="MF_00201">
    <property type="entry name" value="RecO"/>
    <property type="match status" value="1"/>
</dbReference>
<evidence type="ECO:0000256" key="3">
    <source>
        <dbReference type="ARBA" id="ARBA00022763"/>
    </source>
</evidence>
<dbReference type="GO" id="GO:0006310">
    <property type="term" value="P:DNA recombination"/>
    <property type="evidence" value="ECO:0007669"/>
    <property type="project" value="UniProtKB-UniRule"/>
</dbReference>
<evidence type="ECO:0000256" key="7">
    <source>
        <dbReference type="HAMAP-Rule" id="MF_00201"/>
    </source>
</evidence>
<comment type="function">
    <text evidence="7">Involved in DNA repair and RecF pathway recombination.</text>
</comment>
<evidence type="ECO:0000313" key="9">
    <source>
        <dbReference type="EMBL" id="PIS39469.1"/>
    </source>
</evidence>